<dbReference type="Proteomes" id="UP000188728">
    <property type="component" value="Unassembled WGS sequence"/>
</dbReference>
<accession>A0A1V3IPW4</accession>
<gene>
    <name evidence="1" type="ORF">BKK51_09235</name>
</gene>
<dbReference type="AlphaFoldDB" id="A0A1V3IPW4"/>
<evidence type="ECO:0000313" key="2">
    <source>
        <dbReference type="Proteomes" id="UP000188728"/>
    </source>
</evidence>
<proteinExistence type="predicted"/>
<dbReference type="EMBL" id="MLHK01000055">
    <property type="protein sequence ID" value="OOF44277.1"/>
    <property type="molecule type" value="Genomic_DNA"/>
</dbReference>
<name>A0A1V3IPW4_9PAST</name>
<reference evidence="1 2" key="1">
    <citation type="submission" date="2016-10" db="EMBL/GenBank/DDBJ databases">
        <title>Rodentibacter gen. nov. and new species.</title>
        <authorList>
            <person name="Christensen H."/>
        </authorList>
    </citation>
    <scope>NUCLEOTIDE SEQUENCE [LARGE SCALE GENOMIC DNA]</scope>
    <source>
        <strain evidence="1 2">H1983213011</strain>
    </source>
</reference>
<evidence type="ECO:0008006" key="3">
    <source>
        <dbReference type="Google" id="ProtNLM"/>
    </source>
</evidence>
<evidence type="ECO:0000313" key="1">
    <source>
        <dbReference type="EMBL" id="OOF44277.1"/>
    </source>
</evidence>
<dbReference type="RefSeq" id="WP_077474385.1">
    <property type="nucleotide sequence ID" value="NZ_MLHK01000055.1"/>
</dbReference>
<organism evidence="1 2">
    <name type="scientific">Rodentibacter trehalosifermentans</name>
    <dbReference type="NCBI Taxonomy" id="1908263"/>
    <lineage>
        <taxon>Bacteria</taxon>
        <taxon>Pseudomonadati</taxon>
        <taxon>Pseudomonadota</taxon>
        <taxon>Gammaproteobacteria</taxon>
        <taxon>Pasteurellales</taxon>
        <taxon>Pasteurellaceae</taxon>
        <taxon>Rodentibacter</taxon>
    </lineage>
</organism>
<dbReference type="InterPro" id="IPR047666">
    <property type="entry name" value="ANR_neg_reg"/>
</dbReference>
<sequence length="65" mass="7644">MHKNINQLERFKYYSELAAKSERQGDYSTAKTHWQVAGMNAPNLANNEWCKHRAAFCERVVKKPF</sequence>
<dbReference type="NCBIfam" id="NF033650">
    <property type="entry name" value="ANR_neg_reg"/>
    <property type="match status" value="1"/>
</dbReference>
<protein>
    <recommendedName>
        <fullName evidence="3">ANR family transcriptional regulator</fullName>
    </recommendedName>
</protein>
<comment type="caution">
    <text evidence="1">The sequence shown here is derived from an EMBL/GenBank/DDBJ whole genome shotgun (WGS) entry which is preliminary data.</text>
</comment>